<dbReference type="Gene3D" id="1.25.40.10">
    <property type="entry name" value="Tetratricopeptide repeat domain"/>
    <property type="match status" value="3"/>
</dbReference>
<sequence length="1373" mass="151476">MTELGPLATSPEARDTEFALARAEFAAALSLPDPATPLRVLPADSTVLAVHLAALSEVLRGSEAPGSRTANIRPEEVVLGHERRYWKQAAADRGLKLDRGTMDRVVAAATLFGAADKTAAGRVIAAIPDLAHTKKRRREVREFLRHFYPSSETYWGTIQPDKLGEYLIAREAAADRDLVPELIDAVIEDDGAEQITHALRVLVAVAADHEQQAADLVDLISERPRALAGPAARLATATANPVPLVAAIGRILDEPAWTPADLVGLGENLTVKSQVLGRLSLAYSARVLDSTDEHSEQLPAVLNDHVIFQAALGDYEEATQTIARLQAASVNISAPEERAMNEIMVAAHRSKLLSMQGRYRQAREILEQAVWDNADILPDDYSDLFSRIDIATAYAIALIGCEEYRRATEIGNEVLEMMNIMHEVLKDSAEFWWWYHAYVPQVAAMQSILGQIAGQAGNLDEGITRLEQTIDMMRPLVEDQPDLYAREYAAVAMNYSMLLCQAGRNIEALQQIDISVALNRVLMSSVPEVGRFATLFSLLERVELYARLDEPDRLAEDMSEIVDMIGEVDAHFRGLVFQFAVEQFYVLHGLGTIAADVTVALGECAVATGIALAAEFPPDRAEVLGTTSDVHITLLRLKGDESIVQAIGTYVRQWRDGEITWKPPELVRVRNTAHERRAYTESVDLTRAMLDEADSGMPRVEALRMLWTALHASGRMEEAETAVTMAIEELDEVAESENRDGWFAAMHVERARTWTALARPIEDRIAEIRRGLALFDRVSLRPAILGEAYDDYAQLMWTTSNWPEMLIAARGRIELGGTGVLYHKALCYQVQALFALEEYEAAADAADAALIELHVAPVLPTAEVTIGFVSNLRMDALHRLGRFEEVDRSIEAARAELAATEDCGWRVEGAANTLALAFRRKGELREALHYMERVHRCRRERPDGQGDLVQNLIWAAEVANRIGEWPRSEALAVEAVEVARRNGLPDRGPLYSLYIARQALGDAAEVIAVIDELRSRYVGEFSMLHLLDSWSAWQHMRLGETTTAADIARRALGYPFSPITVSTWAHGQALGIEAAVAREHLPPGELLVRMRTACPEATPQAIAIAILSYVDSLCTFARDDTVVDHLVAADDLLADTELTATTVDVRSSIATYGFAIGVLPDPLPHVRRALATAEALGDPVARARAENTHAWILHWLGRDAEAVEQTEIAIAAARKLPEETGMRHHRLCSALVMRATYRGDRAMVEESLSDVSEALSLLWPHWKPDDPVEVNRAQLFAIRARCHYHRGDFEDASADVRIALAMSRPWIGINPRIREVGLARILTTLALVQDKRGQDFGPTATEAAALWKRAEGRGLALPPSDPAVVAELLGRYR</sequence>
<organism evidence="1 2">
    <name type="scientific">Nocardia bovistercoris</name>
    <dbReference type="NCBI Taxonomy" id="2785916"/>
    <lineage>
        <taxon>Bacteria</taxon>
        <taxon>Bacillati</taxon>
        <taxon>Actinomycetota</taxon>
        <taxon>Actinomycetes</taxon>
        <taxon>Mycobacteriales</taxon>
        <taxon>Nocardiaceae</taxon>
        <taxon>Nocardia</taxon>
    </lineage>
</organism>
<gene>
    <name evidence="1" type="ORF">IT779_34935</name>
</gene>
<evidence type="ECO:0000313" key="2">
    <source>
        <dbReference type="Proteomes" id="UP000655751"/>
    </source>
</evidence>
<evidence type="ECO:0000313" key="1">
    <source>
        <dbReference type="EMBL" id="MBH0781479.1"/>
    </source>
</evidence>
<proteinExistence type="predicted"/>
<dbReference type="EMBL" id="JADMLG010000025">
    <property type="protein sequence ID" value="MBH0781479.1"/>
    <property type="molecule type" value="Genomic_DNA"/>
</dbReference>
<dbReference type="Proteomes" id="UP000655751">
    <property type="component" value="Unassembled WGS sequence"/>
</dbReference>
<evidence type="ECO:0008006" key="3">
    <source>
        <dbReference type="Google" id="ProtNLM"/>
    </source>
</evidence>
<name>A0A931IH57_9NOCA</name>
<accession>A0A931IH57</accession>
<protein>
    <recommendedName>
        <fullName evidence="3">Tetratricopeptide repeat protein</fullName>
    </recommendedName>
</protein>
<dbReference type="RefSeq" id="WP_196153767.1">
    <property type="nucleotide sequence ID" value="NZ_JADMLG010000025.1"/>
</dbReference>
<reference evidence="1" key="1">
    <citation type="submission" date="2020-11" db="EMBL/GenBank/DDBJ databases">
        <title>Nocardia NEAU-351.nov., a novel actinomycete isolated from the cow dung.</title>
        <authorList>
            <person name="Zhang X."/>
        </authorList>
    </citation>
    <scope>NUCLEOTIDE SEQUENCE</scope>
    <source>
        <strain evidence="1">NEAU-351</strain>
    </source>
</reference>
<comment type="caution">
    <text evidence="1">The sequence shown here is derived from an EMBL/GenBank/DDBJ whole genome shotgun (WGS) entry which is preliminary data.</text>
</comment>
<keyword evidence="2" id="KW-1185">Reference proteome</keyword>
<dbReference type="InterPro" id="IPR011990">
    <property type="entry name" value="TPR-like_helical_dom_sf"/>
</dbReference>
<dbReference type="SUPFAM" id="SSF48452">
    <property type="entry name" value="TPR-like"/>
    <property type="match status" value="3"/>
</dbReference>